<evidence type="ECO:0000313" key="4">
    <source>
        <dbReference type="EMBL" id="ADB39723.1"/>
    </source>
</evidence>
<gene>
    <name evidence="4" type="ordered locus">Slin_3722</name>
</gene>
<dbReference type="STRING" id="504472.Slin_3722"/>
<dbReference type="PANTHER" id="PTHR36919:SF2">
    <property type="entry name" value="BLL6627 PROTEIN"/>
    <property type="match status" value="1"/>
</dbReference>
<dbReference type="Proteomes" id="UP000002028">
    <property type="component" value="Chromosome"/>
</dbReference>
<sequence length="143" mass="15812">MKLTNILFLSALLLLAHFSFAQSAANDIVGKWAGENNKARFEIVKTGDTYSAKIISLAEPNDDAGKPKTDKNNPDKNLRNRPVVGLAFLTGLTFSGKKWENGKVYSLERGETLPCSIELADKNTLKMKASKGIISRTQTWKRL</sequence>
<keyword evidence="5" id="KW-1185">Reference proteome</keyword>
<feature type="region of interest" description="Disordered" evidence="1">
    <location>
        <begin position="60"/>
        <end position="79"/>
    </location>
</feature>
<keyword evidence="2" id="KW-0732">Signal</keyword>
<accession>D2QBY8</accession>
<feature type="domain" description="DUF2147" evidence="3">
    <location>
        <begin position="30"/>
        <end position="142"/>
    </location>
</feature>
<evidence type="ECO:0000256" key="2">
    <source>
        <dbReference type="SAM" id="SignalP"/>
    </source>
</evidence>
<dbReference type="InterPro" id="IPR019223">
    <property type="entry name" value="DUF2147"/>
</dbReference>
<evidence type="ECO:0000259" key="3">
    <source>
        <dbReference type="Pfam" id="PF09917"/>
    </source>
</evidence>
<dbReference type="EMBL" id="CP001769">
    <property type="protein sequence ID" value="ADB39723.1"/>
    <property type="molecule type" value="Genomic_DNA"/>
</dbReference>
<proteinExistence type="predicted"/>
<evidence type="ECO:0000256" key="1">
    <source>
        <dbReference type="SAM" id="MobiDB-lite"/>
    </source>
</evidence>
<dbReference type="HOGENOM" id="CLU_108869_1_1_10"/>
<feature type="chain" id="PRO_5003033697" description="DUF2147 domain-containing protein" evidence="2">
    <location>
        <begin position="25"/>
        <end position="143"/>
    </location>
</feature>
<feature type="signal peptide" evidence="2">
    <location>
        <begin position="1"/>
        <end position="24"/>
    </location>
</feature>
<feature type="compositionally biased region" description="Basic and acidic residues" evidence="1">
    <location>
        <begin position="63"/>
        <end position="78"/>
    </location>
</feature>
<dbReference type="PANTHER" id="PTHR36919">
    <property type="entry name" value="BLR1215 PROTEIN"/>
    <property type="match status" value="1"/>
</dbReference>
<dbReference type="eggNOG" id="COG4731">
    <property type="taxonomic scope" value="Bacteria"/>
</dbReference>
<dbReference type="Gene3D" id="2.40.128.520">
    <property type="match status" value="1"/>
</dbReference>
<dbReference type="Pfam" id="PF09917">
    <property type="entry name" value="DUF2147"/>
    <property type="match status" value="1"/>
</dbReference>
<name>D2QBY8_SPILD</name>
<evidence type="ECO:0000313" key="5">
    <source>
        <dbReference type="Proteomes" id="UP000002028"/>
    </source>
</evidence>
<protein>
    <recommendedName>
        <fullName evidence="3">DUF2147 domain-containing protein</fullName>
    </recommendedName>
</protein>
<dbReference type="AlphaFoldDB" id="D2QBY8"/>
<organism evidence="4 5">
    <name type="scientific">Spirosoma linguale (strain ATCC 33905 / DSM 74 / LMG 10896 / Claus 1)</name>
    <dbReference type="NCBI Taxonomy" id="504472"/>
    <lineage>
        <taxon>Bacteria</taxon>
        <taxon>Pseudomonadati</taxon>
        <taxon>Bacteroidota</taxon>
        <taxon>Cytophagia</taxon>
        <taxon>Cytophagales</taxon>
        <taxon>Cytophagaceae</taxon>
        <taxon>Spirosoma</taxon>
    </lineage>
</organism>
<reference evidence="4 5" key="1">
    <citation type="journal article" date="2010" name="Stand. Genomic Sci.">
        <title>Complete genome sequence of Spirosoma linguale type strain (1).</title>
        <authorList>
            <person name="Lail K."/>
            <person name="Sikorski J."/>
            <person name="Saunders E."/>
            <person name="Lapidus A."/>
            <person name="Glavina Del Rio T."/>
            <person name="Copeland A."/>
            <person name="Tice H."/>
            <person name="Cheng J.-F."/>
            <person name="Lucas S."/>
            <person name="Nolan M."/>
            <person name="Bruce D."/>
            <person name="Goodwin L."/>
            <person name="Pitluck S."/>
            <person name="Ivanova N."/>
            <person name="Mavromatis K."/>
            <person name="Ovchinnikova G."/>
            <person name="Pati A."/>
            <person name="Chen A."/>
            <person name="Palaniappan K."/>
            <person name="Land M."/>
            <person name="Hauser L."/>
            <person name="Chang Y.-J."/>
            <person name="Jeffries C.D."/>
            <person name="Chain P."/>
            <person name="Brettin T."/>
            <person name="Detter J.C."/>
            <person name="Schuetze A."/>
            <person name="Rohde M."/>
            <person name="Tindall B.J."/>
            <person name="Goeker M."/>
            <person name="Bristow J."/>
            <person name="Eisen J.A."/>
            <person name="Markowitz V."/>
            <person name="Hugenholtz P."/>
            <person name="Kyrpides N.C."/>
            <person name="Klenk H.-P."/>
            <person name="Chen F."/>
        </authorList>
    </citation>
    <scope>NUCLEOTIDE SEQUENCE [LARGE SCALE GENOMIC DNA]</scope>
    <source>
        <strain evidence="5">ATCC 33905 / DSM 74 / LMG 10896 / Claus 1</strain>
    </source>
</reference>
<dbReference type="RefSeq" id="WP_012928239.1">
    <property type="nucleotide sequence ID" value="NC_013730.1"/>
</dbReference>
<dbReference type="KEGG" id="sli:Slin_3722"/>